<keyword evidence="3" id="KW-0268">Exocytosis</keyword>
<keyword evidence="9" id="KW-0472">Membrane</keyword>
<dbReference type="Proteomes" id="UP000807504">
    <property type="component" value="Unassembled WGS sequence"/>
</dbReference>
<evidence type="ECO:0000256" key="6">
    <source>
        <dbReference type="ARBA" id="ARBA00022656"/>
    </source>
</evidence>
<dbReference type="PROSITE" id="PS50088">
    <property type="entry name" value="ANK_REPEAT"/>
    <property type="match status" value="2"/>
</dbReference>
<reference evidence="12" key="2">
    <citation type="submission" date="2020-06" db="EMBL/GenBank/DDBJ databases">
        <authorList>
            <person name="Sheffer M."/>
        </authorList>
    </citation>
    <scope>NUCLEOTIDE SEQUENCE</scope>
</reference>
<dbReference type="InterPro" id="IPR036770">
    <property type="entry name" value="Ankyrin_rpt-contain_sf"/>
</dbReference>
<dbReference type="GO" id="GO:0044218">
    <property type="term" value="C:other organism cell membrane"/>
    <property type="evidence" value="ECO:0007669"/>
    <property type="project" value="UniProtKB-KW"/>
</dbReference>
<comment type="subcellular location">
    <subcellularLocation>
        <location evidence="2">Secreted</location>
    </subcellularLocation>
    <subcellularLocation>
        <location evidence="1">Target cell membrane</location>
    </subcellularLocation>
</comment>
<dbReference type="InterPro" id="IPR002110">
    <property type="entry name" value="Ankyrin_rpt"/>
</dbReference>
<dbReference type="SUPFAM" id="SSF48403">
    <property type="entry name" value="Ankyrin repeat"/>
    <property type="match status" value="1"/>
</dbReference>
<protein>
    <submittedName>
        <fullName evidence="12">KN motif and ankyrin repeat domain-containing</fullName>
    </submittedName>
</protein>
<dbReference type="InterPro" id="IPR047184">
    <property type="entry name" value="KANK1-4"/>
</dbReference>
<dbReference type="EMBL" id="JABXBU010000002">
    <property type="protein sequence ID" value="KAF8794166.1"/>
    <property type="molecule type" value="Genomic_DNA"/>
</dbReference>
<dbReference type="GO" id="GO:0090729">
    <property type="term" value="F:toxin activity"/>
    <property type="evidence" value="ECO:0007669"/>
    <property type="project" value="UniProtKB-KW"/>
</dbReference>
<gene>
    <name evidence="12" type="ORF">HNY73_002173</name>
</gene>
<keyword evidence="13" id="KW-1185">Reference proteome</keyword>
<keyword evidence="9" id="KW-1053">Target membrane</keyword>
<evidence type="ECO:0000256" key="9">
    <source>
        <dbReference type="ARBA" id="ARBA00023298"/>
    </source>
</evidence>
<organism evidence="12 13">
    <name type="scientific">Argiope bruennichi</name>
    <name type="common">Wasp spider</name>
    <name type="synonym">Aranea bruennichi</name>
    <dbReference type="NCBI Taxonomy" id="94029"/>
    <lineage>
        <taxon>Eukaryota</taxon>
        <taxon>Metazoa</taxon>
        <taxon>Ecdysozoa</taxon>
        <taxon>Arthropoda</taxon>
        <taxon>Chelicerata</taxon>
        <taxon>Arachnida</taxon>
        <taxon>Araneae</taxon>
        <taxon>Araneomorphae</taxon>
        <taxon>Entelegynae</taxon>
        <taxon>Araneoidea</taxon>
        <taxon>Araneidae</taxon>
        <taxon>Argiope</taxon>
    </lineage>
</organism>
<dbReference type="GO" id="GO:0005856">
    <property type="term" value="C:cytoskeleton"/>
    <property type="evidence" value="ECO:0007669"/>
    <property type="project" value="TreeGrafter"/>
</dbReference>
<comment type="caution">
    <text evidence="12">The sequence shown here is derived from an EMBL/GenBank/DDBJ whole genome shotgun (WGS) entry which is preliminary data.</text>
</comment>
<feature type="region of interest" description="Disordered" evidence="11">
    <location>
        <begin position="202"/>
        <end position="230"/>
    </location>
</feature>
<dbReference type="GO" id="GO:0030837">
    <property type="term" value="P:negative regulation of actin filament polymerization"/>
    <property type="evidence" value="ECO:0007669"/>
    <property type="project" value="InterPro"/>
</dbReference>
<evidence type="ECO:0000256" key="7">
    <source>
        <dbReference type="ARBA" id="ARBA00022699"/>
    </source>
</evidence>
<evidence type="ECO:0000313" key="13">
    <source>
        <dbReference type="Proteomes" id="UP000807504"/>
    </source>
</evidence>
<proteinExistence type="predicted"/>
<keyword evidence="7" id="KW-0528">Neurotoxin</keyword>
<evidence type="ECO:0000256" key="8">
    <source>
        <dbReference type="ARBA" id="ARBA00023028"/>
    </source>
</evidence>
<evidence type="ECO:0000256" key="5">
    <source>
        <dbReference type="ARBA" id="ARBA00022537"/>
    </source>
</evidence>
<dbReference type="PROSITE" id="PS50297">
    <property type="entry name" value="ANK_REP_REGION"/>
    <property type="match status" value="2"/>
</dbReference>
<keyword evidence="10" id="KW-0040">ANK repeat</keyword>
<evidence type="ECO:0000256" key="1">
    <source>
        <dbReference type="ARBA" id="ARBA00004175"/>
    </source>
</evidence>
<name>A0A8T0FTS0_ARGBR</name>
<evidence type="ECO:0000256" key="2">
    <source>
        <dbReference type="ARBA" id="ARBA00004613"/>
    </source>
</evidence>
<dbReference type="GO" id="GO:0006887">
    <property type="term" value="P:exocytosis"/>
    <property type="evidence" value="ECO:0007669"/>
    <property type="project" value="UniProtKB-KW"/>
</dbReference>
<dbReference type="Gene3D" id="1.25.40.20">
    <property type="entry name" value="Ankyrin repeat-containing domain"/>
    <property type="match status" value="1"/>
</dbReference>
<feature type="repeat" description="ANK" evidence="10">
    <location>
        <begin position="742"/>
        <end position="765"/>
    </location>
</feature>
<evidence type="ECO:0000256" key="3">
    <source>
        <dbReference type="ARBA" id="ARBA00022483"/>
    </source>
</evidence>
<sequence>MENSTDAIGDVVDACPKRVRAITIQNQKYTGSSNGSGFTELSSFRSHDEKSQQKNEEISMNCMFGLKKNSSSIHRRANLEQSIQITGFRIFLGTKYLESSNNIICADYSRDSSKDFHSFNMKISEPLISRVLLHTSSFGECCQGEFTKQKESENDLQTELKSNVEMYHDPFSESNYTIKLETLSYNPQTNFWRQPKKYQSNNLDFNRNKGNGIRSLDEKSDTSSSFTTSSESLNLGNISDMSSLVLSNMKTSRLSRIASIIKNIWNNVTTNKRAGLNSHLNHGTFNKNKALSLPQRSFDDLNETFMQNRSDIHQDFNCISSNQSNSNGAIVQPFSHNVTNGNKVSYVQVPQSLKNQTSTFVQNALAECTSGVHDTSVVSVEPFNIPIANENLTVEMNSVPNFSRQPAVNPLDITMVENITTTKAYRETCIQIKENGETESVSHGKFSKVSCIKSQMGSQDSSIRVPRSSKSVVFCSSSHSTIENASETLIKLCDDCYKKTKTAVKEMQQNYGQKPSFMNGISDDRSEEHLTHIPANRSLEFKNVTELPIDNLPTKRKFNIEDLDIISEAVNNHLLDLKPADGDFLKDALEFLRKRWIRVVANKNSKLEEVSNYLKYFQEFSDKLLEAVILSTDREGNNAFHFACGNDRFDIAEEFLNYESGCRLLKQKNKLGHSPLMVCSVSQPKSDQEWSTVKKILDLGDVNEASSLSKQTPLMNAASRGSVPMVRLLLEAGADPNLQDSDGSTALMYAAVHGHETCVSLLLEHPKCNPSIKDYDQQTACSVALAAGRKETALLIYLHSKKRSKEGKIADGKLLAEE</sequence>
<keyword evidence="5" id="KW-1052">Target cell membrane</keyword>
<accession>A0A8T0FTS0</accession>
<keyword evidence="8" id="KW-0638">Presynaptic neurotoxin</keyword>
<dbReference type="GO" id="GO:0005737">
    <property type="term" value="C:cytoplasm"/>
    <property type="evidence" value="ECO:0007669"/>
    <property type="project" value="TreeGrafter"/>
</dbReference>
<keyword evidence="6" id="KW-0800">Toxin</keyword>
<keyword evidence="4" id="KW-0964">Secreted</keyword>
<dbReference type="GO" id="GO:0005576">
    <property type="term" value="C:extracellular region"/>
    <property type="evidence" value="ECO:0007669"/>
    <property type="project" value="UniProtKB-SubCell"/>
</dbReference>
<dbReference type="AlphaFoldDB" id="A0A8T0FTS0"/>
<evidence type="ECO:0000256" key="11">
    <source>
        <dbReference type="SAM" id="MobiDB-lite"/>
    </source>
</evidence>
<evidence type="ECO:0000256" key="4">
    <source>
        <dbReference type="ARBA" id="ARBA00022525"/>
    </source>
</evidence>
<dbReference type="PANTHER" id="PTHR24168:SF21">
    <property type="entry name" value="KANK, ISOFORM D"/>
    <property type="match status" value="1"/>
</dbReference>
<reference evidence="12" key="1">
    <citation type="journal article" date="2020" name="bioRxiv">
        <title>Chromosome-level reference genome of the European wasp spider Argiope bruennichi: a resource for studies on range expansion and evolutionary adaptation.</title>
        <authorList>
            <person name="Sheffer M.M."/>
            <person name="Hoppe A."/>
            <person name="Krehenwinkel H."/>
            <person name="Uhl G."/>
            <person name="Kuss A.W."/>
            <person name="Jensen L."/>
            <person name="Jensen C."/>
            <person name="Gillespie R.G."/>
            <person name="Hoff K.J."/>
            <person name="Prost S."/>
        </authorList>
    </citation>
    <scope>NUCLEOTIDE SEQUENCE</scope>
</reference>
<dbReference type="PANTHER" id="PTHR24168">
    <property type="entry name" value="KN MOTIF AND ANKYRIN REPEAT DOMAIN-CONTAINING"/>
    <property type="match status" value="1"/>
</dbReference>
<evidence type="ECO:0000256" key="10">
    <source>
        <dbReference type="PROSITE-ProRule" id="PRU00023"/>
    </source>
</evidence>
<feature type="repeat" description="ANK" evidence="10">
    <location>
        <begin position="709"/>
        <end position="741"/>
    </location>
</feature>
<evidence type="ECO:0000313" key="12">
    <source>
        <dbReference type="EMBL" id="KAF8794166.1"/>
    </source>
</evidence>
<dbReference type="SMART" id="SM00248">
    <property type="entry name" value="ANK"/>
    <property type="match status" value="4"/>
</dbReference>
<dbReference type="GO" id="GO:0044231">
    <property type="term" value="C:host cell presynaptic membrane"/>
    <property type="evidence" value="ECO:0007669"/>
    <property type="project" value="UniProtKB-KW"/>
</dbReference>
<dbReference type="Pfam" id="PF12796">
    <property type="entry name" value="Ank_2"/>
    <property type="match status" value="1"/>
</dbReference>